<organism evidence="1 2">
    <name type="scientific">Euplotes crassus</name>
    <dbReference type="NCBI Taxonomy" id="5936"/>
    <lineage>
        <taxon>Eukaryota</taxon>
        <taxon>Sar</taxon>
        <taxon>Alveolata</taxon>
        <taxon>Ciliophora</taxon>
        <taxon>Intramacronucleata</taxon>
        <taxon>Spirotrichea</taxon>
        <taxon>Hypotrichia</taxon>
        <taxon>Euplotida</taxon>
        <taxon>Euplotidae</taxon>
        <taxon>Moneuplotes</taxon>
    </lineage>
</organism>
<comment type="caution">
    <text evidence="1">The sequence shown here is derived from an EMBL/GenBank/DDBJ whole genome shotgun (WGS) entry which is preliminary data.</text>
</comment>
<proteinExistence type="predicted"/>
<evidence type="ECO:0000313" key="2">
    <source>
        <dbReference type="Proteomes" id="UP001295684"/>
    </source>
</evidence>
<gene>
    <name evidence="1" type="ORF">ECRASSUSDP1_LOCUS7078</name>
</gene>
<dbReference type="EMBL" id="CAMPGE010006882">
    <property type="protein sequence ID" value="CAI2365790.1"/>
    <property type="molecule type" value="Genomic_DNA"/>
</dbReference>
<protein>
    <submittedName>
        <fullName evidence="1">Uncharacterized protein</fullName>
    </submittedName>
</protein>
<name>A0AAD1UI92_EUPCR</name>
<dbReference type="Proteomes" id="UP001295684">
    <property type="component" value="Unassembled WGS sequence"/>
</dbReference>
<evidence type="ECO:0000313" key="1">
    <source>
        <dbReference type="EMBL" id="CAI2365790.1"/>
    </source>
</evidence>
<reference evidence="1" key="1">
    <citation type="submission" date="2023-07" db="EMBL/GenBank/DDBJ databases">
        <authorList>
            <consortium name="AG Swart"/>
            <person name="Singh M."/>
            <person name="Singh A."/>
            <person name="Seah K."/>
            <person name="Emmerich C."/>
        </authorList>
    </citation>
    <scope>NUCLEOTIDE SEQUENCE</scope>
    <source>
        <strain evidence="1">DP1</strain>
    </source>
</reference>
<accession>A0AAD1UI92</accession>
<dbReference type="AlphaFoldDB" id="A0AAD1UI92"/>
<keyword evidence="2" id="KW-1185">Reference proteome</keyword>
<sequence>MIQKRGGEIIVEKPRQLSPAPHIATPVTSFTSTCLKCAKDEYSCNKFQKSSIFNRSGELLIRYSNQAFLLNGQKMTRLPSRNLVNKANSRSLVKDLKSQRLKRILKGTQKKRTNMCGISAWKDTEVNPFDIYLLKR</sequence>